<comment type="caution">
    <text evidence="1">The sequence shown here is derived from an EMBL/GenBank/DDBJ whole genome shotgun (WGS) entry which is preliminary data.</text>
</comment>
<sequence length="114" mass="13318">MGRFSSPTVTSHLTRTLVVTFPAGQKSHYTDIQRKTLISKQCEFCQHQEIAPLFKAYEEGVARLRWFDVVPTSRLCVLDKYLEKHMLFHGQCFLHQYTCSGRSPMISSDCMLWW</sequence>
<keyword evidence="2" id="KW-1185">Reference proteome</keyword>
<proteinExistence type="predicted"/>
<dbReference type="Proteomes" id="UP000823775">
    <property type="component" value="Unassembled WGS sequence"/>
</dbReference>
<gene>
    <name evidence="1" type="ORF">HAX54_037687</name>
</gene>
<accession>A0ABS8VLH7</accession>
<dbReference type="EMBL" id="JACEIK010005078">
    <property type="protein sequence ID" value="MCE0480659.1"/>
    <property type="molecule type" value="Genomic_DNA"/>
</dbReference>
<evidence type="ECO:0000313" key="2">
    <source>
        <dbReference type="Proteomes" id="UP000823775"/>
    </source>
</evidence>
<organism evidence="1 2">
    <name type="scientific">Datura stramonium</name>
    <name type="common">Jimsonweed</name>
    <name type="synonym">Common thornapple</name>
    <dbReference type="NCBI Taxonomy" id="4076"/>
    <lineage>
        <taxon>Eukaryota</taxon>
        <taxon>Viridiplantae</taxon>
        <taxon>Streptophyta</taxon>
        <taxon>Embryophyta</taxon>
        <taxon>Tracheophyta</taxon>
        <taxon>Spermatophyta</taxon>
        <taxon>Magnoliopsida</taxon>
        <taxon>eudicotyledons</taxon>
        <taxon>Gunneridae</taxon>
        <taxon>Pentapetalae</taxon>
        <taxon>asterids</taxon>
        <taxon>lamiids</taxon>
        <taxon>Solanales</taxon>
        <taxon>Solanaceae</taxon>
        <taxon>Solanoideae</taxon>
        <taxon>Datureae</taxon>
        <taxon>Datura</taxon>
    </lineage>
</organism>
<evidence type="ECO:0000313" key="1">
    <source>
        <dbReference type="EMBL" id="MCE0480659.1"/>
    </source>
</evidence>
<name>A0ABS8VLH7_DATST</name>
<reference evidence="1 2" key="1">
    <citation type="journal article" date="2021" name="BMC Genomics">
        <title>Datura genome reveals duplications of psychoactive alkaloid biosynthetic genes and high mutation rate following tissue culture.</title>
        <authorList>
            <person name="Rajewski A."/>
            <person name="Carter-House D."/>
            <person name="Stajich J."/>
            <person name="Litt A."/>
        </authorList>
    </citation>
    <scope>NUCLEOTIDE SEQUENCE [LARGE SCALE GENOMIC DNA]</scope>
    <source>
        <strain evidence="1">AR-01</strain>
    </source>
</reference>
<protein>
    <submittedName>
        <fullName evidence="1">Uncharacterized protein</fullName>
    </submittedName>
</protein>